<dbReference type="PROSITE" id="PS50808">
    <property type="entry name" value="ZF_BED"/>
    <property type="match status" value="1"/>
</dbReference>
<keyword evidence="5" id="KW-0805">Transcription regulation</keyword>
<evidence type="ECO:0000256" key="7">
    <source>
        <dbReference type="ARBA" id="ARBA00023163"/>
    </source>
</evidence>
<name>A0A8K0FWX0_IGNLU</name>
<evidence type="ECO:0000313" key="13">
    <source>
        <dbReference type="Proteomes" id="UP000801492"/>
    </source>
</evidence>
<keyword evidence="3 9" id="KW-0863">Zinc-finger</keyword>
<keyword evidence="8" id="KW-0539">Nucleus</keyword>
<keyword evidence="7" id="KW-0804">Transcription</keyword>
<evidence type="ECO:0000313" key="12">
    <source>
        <dbReference type="EMBL" id="KAF2878712.1"/>
    </source>
</evidence>
<dbReference type="GO" id="GO:0003677">
    <property type="term" value="F:DNA binding"/>
    <property type="evidence" value="ECO:0007669"/>
    <property type="project" value="UniProtKB-KW"/>
</dbReference>
<dbReference type="SUPFAM" id="SSF57667">
    <property type="entry name" value="beta-beta-alpha zinc fingers"/>
    <property type="match status" value="1"/>
</dbReference>
<keyword evidence="2" id="KW-0479">Metal-binding</keyword>
<reference evidence="12" key="1">
    <citation type="submission" date="2019-08" db="EMBL/GenBank/DDBJ databases">
        <title>The genome of the North American firefly Photinus pyralis.</title>
        <authorList>
            <consortium name="Photinus pyralis genome working group"/>
            <person name="Fallon T.R."/>
            <person name="Sander Lower S.E."/>
            <person name="Weng J.-K."/>
        </authorList>
    </citation>
    <scope>NUCLEOTIDE SEQUENCE</scope>
    <source>
        <strain evidence="12">TRF0915ILg1</strain>
        <tissue evidence="12">Whole body</tissue>
    </source>
</reference>
<dbReference type="GO" id="GO:0005634">
    <property type="term" value="C:nucleus"/>
    <property type="evidence" value="ECO:0007669"/>
    <property type="project" value="UniProtKB-SubCell"/>
</dbReference>
<dbReference type="PANTHER" id="PTHR46481">
    <property type="entry name" value="ZINC FINGER BED DOMAIN-CONTAINING PROTEIN 4"/>
    <property type="match status" value="1"/>
</dbReference>
<organism evidence="12 13">
    <name type="scientific">Ignelater luminosus</name>
    <name type="common">Cucubano</name>
    <name type="synonym">Pyrophorus luminosus</name>
    <dbReference type="NCBI Taxonomy" id="2038154"/>
    <lineage>
        <taxon>Eukaryota</taxon>
        <taxon>Metazoa</taxon>
        <taxon>Ecdysozoa</taxon>
        <taxon>Arthropoda</taxon>
        <taxon>Hexapoda</taxon>
        <taxon>Insecta</taxon>
        <taxon>Pterygota</taxon>
        <taxon>Neoptera</taxon>
        <taxon>Endopterygota</taxon>
        <taxon>Coleoptera</taxon>
        <taxon>Polyphaga</taxon>
        <taxon>Elateriformia</taxon>
        <taxon>Elateroidea</taxon>
        <taxon>Elateridae</taxon>
        <taxon>Agrypninae</taxon>
        <taxon>Pyrophorini</taxon>
        <taxon>Ignelater</taxon>
    </lineage>
</organism>
<evidence type="ECO:0000256" key="2">
    <source>
        <dbReference type="ARBA" id="ARBA00022723"/>
    </source>
</evidence>
<evidence type="ECO:0000256" key="1">
    <source>
        <dbReference type="ARBA" id="ARBA00004123"/>
    </source>
</evidence>
<sequence>MSDLKNKRSEIWKHFTIVSDGKAKCSYCNKMLNFVGGATGNFGRHVKSVPKAIPFKMVSYGHPEPDDKSLEEQQTTQKGPSTSQNLTVVPSVTNQQTILNFVRKLISLSGSKQLDEQLIRVIVKEYQPFRVVEDPEFKKFIYMLCPNYKMPDRKTISNSLIPRLYNSTKEVISNELSDVDAVCLTTDGWTSINNQSFMALTAHFIDGNQEKHHLKSYLLGCVPFYEQHTAKNLCEQLKSQVNEWGLANKIACIISDNATNITSAIKVTGWRFFPCFAHTLNLVLQAELFEIKEQVDKVKAIVQFFERSSSALAKLKDTQSQMGLPELKLKQDVVTRWNSTYDMLSRIIAIKKAVVSLLAVDEPHLNTLSPNDWIILEKSIEVLKLFSEITEEISAENSVTISKFENTLKAVRAKITTFSSTDAGHSSETIPSGSNPKNEAGCKEKSSIWDDFDHTVKNVLTSANPVAASIIEVDKYLTEPLIRRTEDPIHWWEERKQVYPRLYKLMRRRLCIVACERIFSKAGNLINEKRSRLKPEKASELLFLNHNL</sequence>
<dbReference type="InterPro" id="IPR052035">
    <property type="entry name" value="ZnF_BED_domain_contain"/>
</dbReference>
<keyword evidence="6" id="KW-0238">DNA-binding</keyword>
<feature type="domain" description="BED-type" evidence="11">
    <location>
        <begin position="6"/>
        <end position="69"/>
    </location>
</feature>
<accession>A0A8K0FWX0</accession>
<dbReference type="AlphaFoldDB" id="A0A8K0FWX0"/>
<evidence type="ECO:0000256" key="10">
    <source>
        <dbReference type="SAM" id="MobiDB-lite"/>
    </source>
</evidence>
<dbReference type="EMBL" id="VTPC01091301">
    <property type="protein sequence ID" value="KAF2878712.1"/>
    <property type="molecule type" value="Genomic_DNA"/>
</dbReference>
<dbReference type="GO" id="GO:0046983">
    <property type="term" value="F:protein dimerization activity"/>
    <property type="evidence" value="ECO:0007669"/>
    <property type="project" value="InterPro"/>
</dbReference>
<evidence type="ECO:0000256" key="5">
    <source>
        <dbReference type="ARBA" id="ARBA00023015"/>
    </source>
</evidence>
<evidence type="ECO:0000256" key="3">
    <source>
        <dbReference type="ARBA" id="ARBA00022771"/>
    </source>
</evidence>
<dbReference type="InterPro" id="IPR012337">
    <property type="entry name" value="RNaseH-like_sf"/>
</dbReference>
<evidence type="ECO:0000256" key="6">
    <source>
        <dbReference type="ARBA" id="ARBA00023125"/>
    </source>
</evidence>
<keyword evidence="4" id="KW-0862">Zinc</keyword>
<proteinExistence type="predicted"/>
<dbReference type="Proteomes" id="UP000801492">
    <property type="component" value="Unassembled WGS sequence"/>
</dbReference>
<keyword evidence="13" id="KW-1185">Reference proteome</keyword>
<protein>
    <recommendedName>
        <fullName evidence="11">BED-type domain-containing protein</fullName>
    </recommendedName>
</protein>
<evidence type="ECO:0000256" key="4">
    <source>
        <dbReference type="ARBA" id="ARBA00022833"/>
    </source>
</evidence>
<dbReference type="SUPFAM" id="SSF53098">
    <property type="entry name" value="Ribonuclease H-like"/>
    <property type="match status" value="1"/>
</dbReference>
<feature type="region of interest" description="Disordered" evidence="10">
    <location>
        <begin position="64"/>
        <end position="84"/>
    </location>
</feature>
<comment type="caution">
    <text evidence="12">The sequence shown here is derived from an EMBL/GenBank/DDBJ whole genome shotgun (WGS) entry which is preliminary data.</text>
</comment>
<dbReference type="PANTHER" id="PTHR46481:SF10">
    <property type="entry name" value="ZINC FINGER BED DOMAIN-CONTAINING PROTEIN 39"/>
    <property type="match status" value="1"/>
</dbReference>
<comment type="subcellular location">
    <subcellularLocation>
        <location evidence="1">Nucleus</location>
    </subcellularLocation>
</comment>
<evidence type="ECO:0000256" key="8">
    <source>
        <dbReference type="ARBA" id="ARBA00023242"/>
    </source>
</evidence>
<dbReference type="InterPro" id="IPR008906">
    <property type="entry name" value="HATC_C_dom"/>
</dbReference>
<dbReference type="InterPro" id="IPR036236">
    <property type="entry name" value="Znf_C2H2_sf"/>
</dbReference>
<dbReference type="SMART" id="SM00614">
    <property type="entry name" value="ZnF_BED"/>
    <property type="match status" value="1"/>
</dbReference>
<dbReference type="SUPFAM" id="SSF140996">
    <property type="entry name" value="Hermes dimerisation domain"/>
    <property type="match status" value="1"/>
</dbReference>
<gene>
    <name evidence="12" type="ORF">ILUMI_27464</name>
</gene>
<dbReference type="Pfam" id="PF02892">
    <property type="entry name" value="zf-BED"/>
    <property type="match status" value="1"/>
</dbReference>
<dbReference type="GO" id="GO:0009791">
    <property type="term" value="P:post-embryonic development"/>
    <property type="evidence" value="ECO:0007669"/>
    <property type="project" value="UniProtKB-ARBA"/>
</dbReference>
<feature type="compositionally biased region" description="Polar residues" evidence="10">
    <location>
        <begin position="421"/>
        <end position="437"/>
    </location>
</feature>
<dbReference type="InterPro" id="IPR003656">
    <property type="entry name" value="Znf_BED"/>
</dbReference>
<dbReference type="GO" id="GO:0008270">
    <property type="term" value="F:zinc ion binding"/>
    <property type="evidence" value="ECO:0007669"/>
    <property type="project" value="UniProtKB-KW"/>
</dbReference>
<evidence type="ECO:0000256" key="9">
    <source>
        <dbReference type="PROSITE-ProRule" id="PRU00027"/>
    </source>
</evidence>
<dbReference type="OrthoDB" id="1607513at2759"/>
<feature type="region of interest" description="Disordered" evidence="10">
    <location>
        <begin position="421"/>
        <end position="443"/>
    </location>
</feature>
<evidence type="ECO:0000259" key="11">
    <source>
        <dbReference type="PROSITE" id="PS50808"/>
    </source>
</evidence>
<dbReference type="Pfam" id="PF05699">
    <property type="entry name" value="Dimer_Tnp_hAT"/>
    <property type="match status" value="1"/>
</dbReference>
<feature type="compositionally biased region" description="Polar residues" evidence="10">
    <location>
        <begin position="72"/>
        <end position="84"/>
    </location>
</feature>